<dbReference type="EMBL" id="NRRV01000013">
    <property type="protein sequence ID" value="MBK1630568.1"/>
    <property type="molecule type" value="Genomic_DNA"/>
</dbReference>
<dbReference type="InterPro" id="IPR016187">
    <property type="entry name" value="CTDL_fold"/>
</dbReference>
<dbReference type="Gene3D" id="3.90.1580.10">
    <property type="entry name" value="paralog of FGE (formylglycine-generating enzyme)"/>
    <property type="match status" value="1"/>
</dbReference>
<evidence type="ECO:0000256" key="1">
    <source>
        <dbReference type="SAM" id="MobiDB-lite"/>
    </source>
</evidence>
<comment type="caution">
    <text evidence="3">The sequence shown here is derived from an EMBL/GenBank/DDBJ whole genome shotgun (WGS) entry which is preliminary data.</text>
</comment>
<name>A0ABS1CFS3_9GAMM</name>
<feature type="domain" description="Sulfatase-modifying factor enzyme-like" evidence="2">
    <location>
        <begin position="34"/>
        <end position="121"/>
    </location>
</feature>
<organism evidence="3 4">
    <name type="scientific">Thiohalocapsa halophila</name>
    <dbReference type="NCBI Taxonomy" id="69359"/>
    <lineage>
        <taxon>Bacteria</taxon>
        <taxon>Pseudomonadati</taxon>
        <taxon>Pseudomonadota</taxon>
        <taxon>Gammaproteobacteria</taxon>
        <taxon>Chromatiales</taxon>
        <taxon>Chromatiaceae</taxon>
        <taxon>Thiohalocapsa</taxon>
    </lineage>
</organism>
<dbReference type="Proteomes" id="UP000748752">
    <property type="component" value="Unassembled WGS sequence"/>
</dbReference>
<dbReference type="RefSeq" id="WP_200235559.1">
    <property type="nucleotide sequence ID" value="NZ_NRRV01000013.1"/>
</dbReference>
<feature type="compositionally biased region" description="Low complexity" evidence="1">
    <location>
        <begin position="169"/>
        <end position="183"/>
    </location>
</feature>
<evidence type="ECO:0000313" key="4">
    <source>
        <dbReference type="Proteomes" id="UP000748752"/>
    </source>
</evidence>
<proteinExistence type="predicted"/>
<evidence type="ECO:0000313" key="3">
    <source>
        <dbReference type="EMBL" id="MBK1630568.1"/>
    </source>
</evidence>
<feature type="compositionally biased region" description="Basic and acidic residues" evidence="1">
    <location>
        <begin position="151"/>
        <end position="168"/>
    </location>
</feature>
<dbReference type="SUPFAM" id="SSF56436">
    <property type="entry name" value="C-type lectin-like"/>
    <property type="match status" value="1"/>
</dbReference>
<protein>
    <recommendedName>
        <fullName evidence="2">Sulfatase-modifying factor enzyme-like domain-containing protein</fullName>
    </recommendedName>
</protein>
<gene>
    <name evidence="3" type="ORF">CKO31_07375</name>
</gene>
<keyword evidence="4" id="KW-1185">Reference proteome</keyword>
<feature type="region of interest" description="Disordered" evidence="1">
    <location>
        <begin position="143"/>
        <end position="183"/>
    </location>
</feature>
<accession>A0ABS1CFS3</accession>
<dbReference type="InterPro" id="IPR042095">
    <property type="entry name" value="SUMF_sf"/>
</dbReference>
<reference evidence="3 4" key="1">
    <citation type="journal article" date="2020" name="Microorganisms">
        <title>Osmotic Adaptation and Compatible Solute Biosynthesis of Phototrophic Bacteria as Revealed from Genome Analyses.</title>
        <authorList>
            <person name="Imhoff J.F."/>
            <person name="Rahn T."/>
            <person name="Kunzel S."/>
            <person name="Keller A."/>
            <person name="Neulinger S.C."/>
        </authorList>
    </citation>
    <scope>NUCLEOTIDE SEQUENCE [LARGE SCALE GENOMIC DNA]</scope>
    <source>
        <strain evidence="3 4">DSM 6210</strain>
    </source>
</reference>
<evidence type="ECO:0000259" key="2">
    <source>
        <dbReference type="Pfam" id="PF03781"/>
    </source>
</evidence>
<dbReference type="InterPro" id="IPR005532">
    <property type="entry name" value="SUMF_dom"/>
</dbReference>
<sequence>MRAAERRAGARGVCPDDEGIIDAKTGAGPHRLDYGWWIARWPLTVAQWRAYLDGAGREAEDARSLRGPANTPVVYVFWREAMRCADRLTQHWQRRGLLPAGWRVTLRSEPEWQQAAQGGERIPAPGATLMRTLTELAAEIGRDPPLAANPEPRRRYPWGDEADSERMKPASAARGPRRAAGAAVTPCRRRSAGTIYTVRVISSCLS</sequence>
<dbReference type="Pfam" id="PF03781">
    <property type="entry name" value="FGE-sulfatase"/>
    <property type="match status" value="1"/>
</dbReference>